<evidence type="ECO:0008006" key="4">
    <source>
        <dbReference type="Google" id="ProtNLM"/>
    </source>
</evidence>
<proteinExistence type="predicted"/>
<dbReference type="RefSeq" id="WP_166397470.1">
    <property type="nucleotide sequence ID" value="NZ_CP045121.1"/>
</dbReference>
<dbReference type="Pfam" id="PF09997">
    <property type="entry name" value="DUF2238"/>
    <property type="match status" value="1"/>
</dbReference>
<name>A0A6G8Q0D8_9ACTN</name>
<feature type="transmembrane region" description="Helical" evidence="1">
    <location>
        <begin position="106"/>
        <end position="128"/>
    </location>
</feature>
<feature type="transmembrane region" description="Helical" evidence="1">
    <location>
        <begin position="35"/>
        <end position="56"/>
    </location>
</feature>
<reference evidence="2 3" key="1">
    <citation type="submission" date="2019-10" db="EMBL/GenBank/DDBJ databases">
        <title>Rubrobacter sp nov SCSIO 52915 isolated from a deep-sea sediment in the South China Sea.</title>
        <authorList>
            <person name="Chen R.W."/>
        </authorList>
    </citation>
    <scope>NUCLEOTIDE SEQUENCE [LARGE SCALE GENOMIC DNA]</scope>
    <source>
        <strain evidence="2 3">SCSIO 52915</strain>
    </source>
</reference>
<gene>
    <name evidence="2" type="ORF">GBA65_16075</name>
</gene>
<feature type="transmembrane region" description="Helical" evidence="1">
    <location>
        <begin position="5"/>
        <end position="23"/>
    </location>
</feature>
<dbReference type="InterPro" id="IPR014509">
    <property type="entry name" value="YjdF-like"/>
</dbReference>
<accession>A0A6G8Q0D8</accession>
<evidence type="ECO:0000313" key="3">
    <source>
        <dbReference type="Proteomes" id="UP000502706"/>
    </source>
</evidence>
<dbReference type="Proteomes" id="UP000502706">
    <property type="component" value="Chromosome"/>
</dbReference>
<dbReference type="EMBL" id="CP045121">
    <property type="protein sequence ID" value="QIN79797.1"/>
    <property type="molecule type" value="Genomic_DNA"/>
</dbReference>
<sequence length="145" mass="16259">MPRRWVVYLILFCIVLNGAGFIWDIFEPVPLYDEIAHVVTPFTLVAITAEIVYRFGGDDEFFDTPRHAVITGVVIGFVGATAWEGVEIVLDLLFPEASIDHAIPDTIFDIVLGVVGGAAGAYVADHYLDRLFNRSRYSSRRQRVR</sequence>
<protein>
    <recommendedName>
        <fullName evidence="4">VanZ-like domain-containing protein</fullName>
    </recommendedName>
</protein>
<keyword evidence="1" id="KW-0472">Membrane</keyword>
<dbReference type="KEGG" id="rmar:GBA65_16075"/>
<evidence type="ECO:0000256" key="1">
    <source>
        <dbReference type="SAM" id="Phobius"/>
    </source>
</evidence>
<evidence type="ECO:0000313" key="2">
    <source>
        <dbReference type="EMBL" id="QIN79797.1"/>
    </source>
</evidence>
<keyword evidence="3" id="KW-1185">Reference proteome</keyword>
<organism evidence="2 3">
    <name type="scientific">Rubrobacter marinus</name>
    <dbReference type="NCBI Taxonomy" id="2653852"/>
    <lineage>
        <taxon>Bacteria</taxon>
        <taxon>Bacillati</taxon>
        <taxon>Actinomycetota</taxon>
        <taxon>Rubrobacteria</taxon>
        <taxon>Rubrobacterales</taxon>
        <taxon>Rubrobacteraceae</taxon>
        <taxon>Rubrobacter</taxon>
    </lineage>
</organism>
<keyword evidence="1" id="KW-1133">Transmembrane helix</keyword>
<dbReference type="AlphaFoldDB" id="A0A6G8Q0D8"/>
<keyword evidence="1" id="KW-0812">Transmembrane</keyword>
<feature type="transmembrane region" description="Helical" evidence="1">
    <location>
        <begin position="68"/>
        <end position="86"/>
    </location>
</feature>